<dbReference type="GO" id="GO:0051607">
    <property type="term" value="P:defense response to virus"/>
    <property type="evidence" value="ECO:0007669"/>
    <property type="project" value="UniProtKB-KW"/>
</dbReference>
<evidence type="ECO:0000256" key="2">
    <source>
        <dbReference type="ARBA" id="ARBA00006896"/>
    </source>
</evidence>
<dbReference type="NCBIfam" id="TIGR01870">
    <property type="entry name" value="cas_TM1810_Csm2"/>
    <property type="match status" value="1"/>
</dbReference>
<comment type="similarity">
    <text evidence="2">Belongs to the CRISPR-associated Csm2 family.</text>
</comment>
<evidence type="ECO:0000313" key="9">
    <source>
        <dbReference type="Proteomes" id="UP000679213"/>
    </source>
</evidence>
<evidence type="ECO:0000256" key="1">
    <source>
        <dbReference type="ARBA" id="ARBA00003640"/>
    </source>
</evidence>
<keyword evidence="4" id="KW-0694">RNA-binding</keyword>
<dbReference type="CDD" id="cd09647">
    <property type="entry name" value="Csm2_III-A"/>
    <property type="match status" value="1"/>
</dbReference>
<evidence type="ECO:0000256" key="5">
    <source>
        <dbReference type="ARBA" id="ARBA00023118"/>
    </source>
</evidence>
<dbReference type="AlphaFoldDB" id="A0A8D6PSR5"/>
<gene>
    <name evidence="8" type="ORF">MLAUSG7_1266</name>
</gene>
<protein>
    <recommendedName>
        <fullName evidence="3">CRISPR system Cms protein Csm2</fullName>
    </recommendedName>
    <alternativeName>
        <fullName evidence="6">CRISPR type III A-associated protein Csm2</fullName>
    </alternativeName>
</protein>
<name>A0A8D6PSR5_9EURY</name>
<dbReference type="EMBL" id="LR792632">
    <property type="protein sequence ID" value="CAB3289521.1"/>
    <property type="molecule type" value="Genomic_DNA"/>
</dbReference>
<evidence type="ECO:0000256" key="4">
    <source>
        <dbReference type="ARBA" id="ARBA00022884"/>
    </source>
</evidence>
<proteinExistence type="inferred from homology"/>
<dbReference type="GeneID" id="65884059"/>
<dbReference type="InterPro" id="IPR010149">
    <property type="entry name" value="CRISPR-assoc_prot_Csm2_III-A"/>
</dbReference>
<keyword evidence="9" id="KW-1185">Reference proteome</keyword>
<evidence type="ECO:0000256" key="7">
    <source>
        <dbReference type="SAM" id="MobiDB-lite"/>
    </source>
</evidence>
<organism evidence="8 9">
    <name type="scientific">Methanocaldococcus lauensis</name>
    <dbReference type="NCBI Taxonomy" id="2546128"/>
    <lineage>
        <taxon>Archaea</taxon>
        <taxon>Methanobacteriati</taxon>
        <taxon>Methanobacteriota</taxon>
        <taxon>Methanomada group</taxon>
        <taxon>Methanococci</taxon>
        <taxon>Methanococcales</taxon>
        <taxon>Methanocaldococcaceae</taxon>
        <taxon>Methanocaldococcus</taxon>
    </lineage>
</organism>
<dbReference type="RefSeq" id="WP_250543588.1">
    <property type="nucleotide sequence ID" value="NZ_LR792632.1"/>
</dbReference>
<comment type="function">
    <text evidence="1">This subunit may be involved in monitoring complementarity of crRNA and target RNA.</text>
</comment>
<feature type="compositionally biased region" description="Basic and acidic residues" evidence="7">
    <location>
        <begin position="14"/>
        <end position="24"/>
    </location>
</feature>
<evidence type="ECO:0000256" key="3">
    <source>
        <dbReference type="ARBA" id="ARBA00016118"/>
    </source>
</evidence>
<reference evidence="8 9" key="1">
    <citation type="submission" date="2020-04" db="EMBL/GenBank/DDBJ databases">
        <authorList>
            <consortium name="Genoscope - CEA"/>
            <person name="William W."/>
        </authorList>
    </citation>
    <scope>NUCLEOTIDE SEQUENCE [LARGE SCALE GENOMIC DNA]</scope>
    <source>
        <strain evidence="8 9">SG7</strain>
    </source>
</reference>
<sequence length="267" mass="31959">MHKQRHNRKQSNTLEDKLKNKIENNTKDPRNRYCLEYNEKYSQILSDICNIIEVLKTQPLKVNIKNKTYDIPKNVKNDILDLIIMQKDIGNIDIKKFQNSLKGDLEKNVDTIFQEIDYVIFCKIIDKYVKDILNLQELADKICEIILLSEYLAEKHFSDLPSTKFREFYDYVLRIYENYKKNDGGKNIKWFIEFSLIKPKIAYYYGKEKKDSNKKLALKKLEYLINSVIDNIDNTSTPKEKFKKFENFKTFYESVVAYHRIYAKSEH</sequence>
<dbReference type="KEGG" id="mesg:MLAUSG7_1266"/>
<keyword evidence="5" id="KW-0051">Antiviral defense</keyword>
<accession>A0A8D6PSR5</accession>
<feature type="region of interest" description="Disordered" evidence="7">
    <location>
        <begin position="1"/>
        <end position="24"/>
    </location>
</feature>
<evidence type="ECO:0000313" key="8">
    <source>
        <dbReference type="EMBL" id="CAB3289521.1"/>
    </source>
</evidence>
<dbReference type="GO" id="GO:0003723">
    <property type="term" value="F:RNA binding"/>
    <property type="evidence" value="ECO:0007669"/>
    <property type="project" value="UniProtKB-KW"/>
</dbReference>
<dbReference type="Proteomes" id="UP000679213">
    <property type="component" value="Chromosome I"/>
</dbReference>
<evidence type="ECO:0000256" key="6">
    <source>
        <dbReference type="ARBA" id="ARBA00031723"/>
    </source>
</evidence>
<dbReference type="Pfam" id="PF03750">
    <property type="entry name" value="Csm2_III-A"/>
    <property type="match status" value="1"/>
</dbReference>